<feature type="compositionally biased region" description="Polar residues" evidence="1">
    <location>
        <begin position="108"/>
        <end position="118"/>
    </location>
</feature>
<organism evidence="2 3">
    <name type="scientific">Hirundo rustica rustica</name>
    <dbReference type="NCBI Taxonomy" id="333673"/>
    <lineage>
        <taxon>Eukaryota</taxon>
        <taxon>Metazoa</taxon>
        <taxon>Chordata</taxon>
        <taxon>Craniata</taxon>
        <taxon>Vertebrata</taxon>
        <taxon>Euteleostomi</taxon>
        <taxon>Archelosauria</taxon>
        <taxon>Archosauria</taxon>
        <taxon>Dinosauria</taxon>
        <taxon>Saurischia</taxon>
        <taxon>Theropoda</taxon>
        <taxon>Coelurosauria</taxon>
        <taxon>Aves</taxon>
        <taxon>Neognathae</taxon>
        <taxon>Neoaves</taxon>
        <taxon>Telluraves</taxon>
        <taxon>Australaves</taxon>
        <taxon>Passeriformes</taxon>
        <taxon>Sylvioidea</taxon>
        <taxon>Hirundinidae</taxon>
        <taxon>Hirundo</taxon>
    </lineage>
</organism>
<proteinExistence type="predicted"/>
<gene>
    <name evidence="2" type="ORF">DUI87_09772</name>
</gene>
<evidence type="ECO:0000256" key="1">
    <source>
        <dbReference type="SAM" id="MobiDB-lite"/>
    </source>
</evidence>
<protein>
    <submittedName>
        <fullName evidence="2">Uncharacterized protein</fullName>
    </submittedName>
</protein>
<name>A0A3M0KMR6_HIRRU</name>
<feature type="region of interest" description="Disordered" evidence="1">
    <location>
        <begin position="108"/>
        <end position="136"/>
    </location>
</feature>
<dbReference type="EMBL" id="QRBI01000106">
    <property type="protein sequence ID" value="RMC12260.1"/>
    <property type="molecule type" value="Genomic_DNA"/>
</dbReference>
<reference evidence="2 3" key="1">
    <citation type="submission" date="2018-07" db="EMBL/GenBank/DDBJ databases">
        <title>A high quality draft genome assembly of the barn swallow (H. rustica rustica).</title>
        <authorList>
            <person name="Formenti G."/>
            <person name="Chiara M."/>
            <person name="Poveda L."/>
            <person name="Francoijs K.-J."/>
            <person name="Bonisoli-Alquati A."/>
            <person name="Canova L."/>
            <person name="Gianfranceschi L."/>
            <person name="Horner D.S."/>
            <person name="Saino N."/>
        </authorList>
    </citation>
    <scope>NUCLEOTIDE SEQUENCE [LARGE SCALE GENOMIC DNA]</scope>
    <source>
        <strain evidence="2">Chelidonia</strain>
        <tissue evidence="2">Blood</tissue>
    </source>
</reference>
<evidence type="ECO:0000313" key="2">
    <source>
        <dbReference type="EMBL" id="RMC12260.1"/>
    </source>
</evidence>
<dbReference type="AlphaFoldDB" id="A0A3M0KMR6"/>
<dbReference type="Proteomes" id="UP000269221">
    <property type="component" value="Unassembled WGS sequence"/>
</dbReference>
<comment type="caution">
    <text evidence="2">The sequence shown here is derived from an EMBL/GenBank/DDBJ whole genome shotgun (WGS) entry which is preliminary data.</text>
</comment>
<accession>A0A3M0KMR6</accession>
<keyword evidence="3" id="KW-1185">Reference proteome</keyword>
<sequence length="179" mass="19587">MGRARSGLPYSRVLLAMKETGVTSAVSCSVSIDFRPGGPDLCPEFNTIEFDGLRGQKLLLFQEAQMRVPDDQRAKSRYIMKTEERAFRQSASLGDYKTELAGNANLLENGTVPSSTENSQRDLGFTGSPKSGGIRIENKPVSKKAAASIYCTGKFSGMNSSKFRMQDTAAAIVFRKWKA</sequence>
<evidence type="ECO:0000313" key="3">
    <source>
        <dbReference type="Proteomes" id="UP000269221"/>
    </source>
</evidence>